<sequence>MKKYLSALVVAIVFSGFSWAEETRKECVDRVGNECRAAHGNHDGGFNAEYHNCLEQMMLCPGFGN</sequence>
<name>A0ABX1DK68_9HYPH</name>
<dbReference type="RefSeq" id="WP_138783897.1">
    <property type="nucleotide sequence ID" value="NZ_JBHEEQ010000020.1"/>
</dbReference>
<evidence type="ECO:0000313" key="2">
    <source>
        <dbReference type="EMBL" id="NKC03351.1"/>
    </source>
</evidence>
<evidence type="ECO:0000313" key="3">
    <source>
        <dbReference type="Proteomes" id="UP000704467"/>
    </source>
</evidence>
<gene>
    <name evidence="2" type="ORF">HED55_08400</name>
</gene>
<evidence type="ECO:0000256" key="1">
    <source>
        <dbReference type="SAM" id="SignalP"/>
    </source>
</evidence>
<protein>
    <submittedName>
        <fullName evidence="2">Uncharacterized protein</fullName>
    </submittedName>
</protein>
<dbReference type="EMBL" id="JAAVLN010000001">
    <property type="protein sequence ID" value="NKC03351.1"/>
    <property type="molecule type" value="Genomic_DNA"/>
</dbReference>
<proteinExistence type="predicted"/>
<comment type="caution">
    <text evidence="2">The sequence shown here is derived from an EMBL/GenBank/DDBJ whole genome shotgun (WGS) entry which is preliminary data.</text>
</comment>
<keyword evidence="1" id="KW-0732">Signal</keyword>
<reference evidence="2 3" key="1">
    <citation type="submission" date="2020-03" db="EMBL/GenBank/DDBJ databases">
        <title>Whole genome sequencing of clinical and environmental type strains of Ochrobactrum.</title>
        <authorList>
            <person name="Dharne M."/>
        </authorList>
    </citation>
    <scope>NUCLEOTIDE SEQUENCE [LARGE SCALE GENOMIC DNA]</scope>
    <source>
        <strain evidence="2 3">CIP 109452</strain>
    </source>
</reference>
<keyword evidence="3" id="KW-1185">Reference proteome</keyword>
<accession>A0ABX1DK68</accession>
<feature type="signal peptide" evidence="1">
    <location>
        <begin position="1"/>
        <end position="20"/>
    </location>
</feature>
<feature type="chain" id="PRO_5045892984" evidence="1">
    <location>
        <begin position="21"/>
        <end position="65"/>
    </location>
</feature>
<dbReference type="Proteomes" id="UP000704467">
    <property type="component" value="Unassembled WGS sequence"/>
</dbReference>
<organism evidence="2 3">
    <name type="scientific">Brucella haematophila</name>
    <dbReference type="NCBI Taxonomy" id="419474"/>
    <lineage>
        <taxon>Bacteria</taxon>
        <taxon>Pseudomonadati</taxon>
        <taxon>Pseudomonadota</taxon>
        <taxon>Alphaproteobacteria</taxon>
        <taxon>Hyphomicrobiales</taxon>
        <taxon>Brucellaceae</taxon>
        <taxon>Brucella/Ochrobactrum group</taxon>
        <taxon>Brucella</taxon>
    </lineage>
</organism>